<comment type="caution">
    <text evidence="2">The sequence shown here is derived from an EMBL/GenBank/DDBJ whole genome shotgun (WGS) entry which is preliminary data.</text>
</comment>
<evidence type="ECO:0000256" key="1">
    <source>
        <dbReference type="SAM" id="Phobius"/>
    </source>
</evidence>
<accession>G9NVH9</accession>
<dbReference type="AlphaFoldDB" id="G9NVH9"/>
<dbReference type="HOGENOM" id="CLU_2606348_0_0_1"/>
<dbReference type="Proteomes" id="UP000005426">
    <property type="component" value="Unassembled WGS sequence"/>
</dbReference>
<keyword evidence="1" id="KW-0812">Transmembrane</keyword>
<sequence length="79" mass="9179">MWIPLWISFFVVVFVVHLQRYQCTSRFRTRGFAAIPGSSGRHLFIMVFLLVAIWSTIANAHSSAERKRAFEALHWALPM</sequence>
<evidence type="ECO:0000313" key="3">
    <source>
        <dbReference type="Proteomes" id="UP000005426"/>
    </source>
</evidence>
<evidence type="ECO:0000313" key="2">
    <source>
        <dbReference type="EMBL" id="EHK44999.1"/>
    </source>
</evidence>
<name>G9NVH9_HYPAI</name>
<keyword evidence="1" id="KW-0472">Membrane</keyword>
<dbReference type="EMBL" id="ABDG02000024">
    <property type="protein sequence ID" value="EHK44999.1"/>
    <property type="molecule type" value="Genomic_DNA"/>
</dbReference>
<keyword evidence="1" id="KW-1133">Transmembrane helix</keyword>
<reference evidence="2 3" key="1">
    <citation type="journal article" date="2011" name="Genome Biol.">
        <title>Comparative genome sequence analysis underscores mycoparasitism as the ancestral life style of Trichoderma.</title>
        <authorList>
            <person name="Kubicek C.P."/>
            <person name="Herrera-Estrella A."/>
            <person name="Seidl-Seiboth V."/>
            <person name="Martinez D.A."/>
            <person name="Druzhinina I.S."/>
            <person name="Thon M."/>
            <person name="Zeilinger S."/>
            <person name="Casas-Flores S."/>
            <person name="Horwitz B.A."/>
            <person name="Mukherjee P.K."/>
            <person name="Mukherjee M."/>
            <person name="Kredics L."/>
            <person name="Alcaraz L.D."/>
            <person name="Aerts A."/>
            <person name="Antal Z."/>
            <person name="Atanasova L."/>
            <person name="Cervantes-Badillo M.G."/>
            <person name="Challacombe J."/>
            <person name="Chertkov O."/>
            <person name="McCluskey K."/>
            <person name="Coulpier F."/>
            <person name="Deshpande N."/>
            <person name="von Doehren H."/>
            <person name="Ebbole D.J."/>
            <person name="Esquivel-Naranjo E.U."/>
            <person name="Fekete E."/>
            <person name="Flipphi M."/>
            <person name="Glaser F."/>
            <person name="Gomez-Rodriguez E.Y."/>
            <person name="Gruber S."/>
            <person name="Han C."/>
            <person name="Henrissat B."/>
            <person name="Hermosa R."/>
            <person name="Hernandez-Onate M."/>
            <person name="Karaffa L."/>
            <person name="Kosti I."/>
            <person name="Le Crom S."/>
            <person name="Lindquist E."/>
            <person name="Lucas S."/>
            <person name="Luebeck M."/>
            <person name="Luebeck P.S."/>
            <person name="Margeot A."/>
            <person name="Metz B."/>
            <person name="Misra M."/>
            <person name="Nevalainen H."/>
            <person name="Omann M."/>
            <person name="Packer N."/>
            <person name="Perrone G."/>
            <person name="Uresti-Rivera E.E."/>
            <person name="Salamov A."/>
            <person name="Schmoll M."/>
            <person name="Seiboth B."/>
            <person name="Shapiro H."/>
            <person name="Sukno S."/>
            <person name="Tamayo-Ramos J.A."/>
            <person name="Tisch D."/>
            <person name="Wiest A."/>
            <person name="Wilkinson H.H."/>
            <person name="Zhang M."/>
            <person name="Coutinho P.M."/>
            <person name="Kenerley C.M."/>
            <person name="Monte E."/>
            <person name="Baker S.E."/>
            <person name="Grigoriev I.V."/>
        </authorList>
    </citation>
    <scope>NUCLEOTIDE SEQUENCE [LARGE SCALE GENOMIC DNA]</scope>
    <source>
        <strain evidence="3">ATCC 20476 / IMI 206040</strain>
    </source>
</reference>
<keyword evidence="3" id="KW-1185">Reference proteome</keyword>
<proteinExistence type="predicted"/>
<protein>
    <submittedName>
        <fullName evidence="2">Uncharacterized protein</fullName>
    </submittedName>
</protein>
<organism evidence="2 3">
    <name type="scientific">Hypocrea atroviridis (strain ATCC 20476 / IMI 206040)</name>
    <name type="common">Trichoderma atroviride</name>
    <dbReference type="NCBI Taxonomy" id="452589"/>
    <lineage>
        <taxon>Eukaryota</taxon>
        <taxon>Fungi</taxon>
        <taxon>Dikarya</taxon>
        <taxon>Ascomycota</taxon>
        <taxon>Pezizomycotina</taxon>
        <taxon>Sordariomycetes</taxon>
        <taxon>Hypocreomycetidae</taxon>
        <taxon>Hypocreales</taxon>
        <taxon>Hypocreaceae</taxon>
        <taxon>Trichoderma</taxon>
    </lineage>
</organism>
<gene>
    <name evidence="2" type="ORF">TRIATDRAFT_299767</name>
</gene>
<feature type="transmembrane region" description="Helical" evidence="1">
    <location>
        <begin position="42"/>
        <end position="60"/>
    </location>
</feature>